<accession>A0A7T2GKJ5</accession>
<keyword evidence="1" id="KW-0732">Signal</keyword>
<organism evidence="2 3">
    <name type="scientific">Allosphingosinicella flava</name>
    <dbReference type="NCBI Taxonomy" id="2771430"/>
    <lineage>
        <taxon>Bacteria</taxon>
        <taxon>Pseudomonadati</taxon>
        <taxon>Pseudomonadota</taxon>
        <taxon>Alphaproteobacteria</taxon>
        <taxon>Sphingomonadales</taxon>
        <taxon>Sphingomonadaceae</taxon>
        <taxon>Allosphingosinicella</taxon>
    </lineage>
</organism>
<proteinExistence type="predicted"/>
<dbReference type="EMBL" id="CP065592">
    <property type="protein sequence ID" value="QPQ55487.1"/>
    <property type="molecule type" value="Genomic_DNA"/>
</dbReference>
<dbReference type="InterPro" id="IPR047589">
    <property type="entry name" value="DUF11_rpt"/>
</dbReference>
<gene>
    <name evidence="2" type="ORF">IC614_02455</name>
</gene>
<feature type="chain" id="PRO_5032926792" evidence="1">
    <location>
        <begin position="29"/>
        <end position="162"/>
    </location>
</feature>
<reference evidence="2 3" key="1">
    <citation type="submission" date="2020-11" db="EMBL/GenBank/DDBJ databases">
        <title>Genome seq and assembly of Sphingosinicella sp.</title>
        <authorList>
            <person name="Chhetri G."/>
        </authorList>
    </citation>
    <scope>NUCLEOTIDE SEQUENCE [LARGE SCALE GENOMIC DNA]</scope>
    <source>
        <strain evidence="2 3">UDD2</strain>
    </source>
</reference>
<name>A0A7T2GKJ5_9SPHN</name>
<feature type="signal peptide" evidence="1">
    <location>
        <begin position="1"/>
        <end position="28"/>
    </location>
</feature>
<dbReference type="NCBIfam" id="TIGR01451">
    <property type="entry name" value="B_ant_repeat"/>
    <property type="match status" value="1"/>
</dbReference>
<evidence type="ECO:0000313" key="2">
    <source>
        <dbReference type="EMBL" id="QPQ55487.1"/>
    </source>
</evidence>
<evidence type="ECO:0000313" key="3">
    <source>
        <dbReference type="Proteomes" id="UP000594873"/>
    </source>
</evidence>
<protein>
    <submittedName>
        <fullName evidence="2">DUF11 domain-containing protein</fullName>
    </submittedName>
</protein>
<keyword evidence="3" id="KW-1185">Reference proteome</keyword>
<dbReference type="AlphaFoldDB" id="A0A7T2GKJ5"/>
<dbReference type="Proteomes" id="UP000594873">
    <property type="component" value="Chromosome"/>
</dbReference>
<sequence>MWRSTEDKVMKYLLAFLAFSLAGTAAWAENVQLTSKVQVERVVKDDKGQDKIVLEEPKVVTPGEKLVFTLNYKNVGTAPAQDFVITNPVPGAVSYAGGEADGSVVSVDGGTNWGTLASLTVAGTDGQRRAAQAADVTHVRWTFPQPIPVGAEGKLTFRGTVK</sequence>
<evidence type="ECO:0000256" key="1">
    <source>
        <dbReference type="SAM" id="SignalP"/>
    </source>
</evidence>
<dbReference type="KEGG" id="sflv:IC614_02455"/>